<keyword evidence="6" id="KW-1185">Reference proteome</keyword>
<proteinExistence type="inferred from homology"/>
<feature type="domain" description="Calcineurin-like phosphoesterase" evidence="3">
    <location>
        <begin position="96"/>
        <end position="334"/>
    </location>
</feature>
<evidence type="ECO:0000256" key="1">
    <source>
        <dbReference type="ARBA" id="ARBA00022729"/>
    </source>
</evidence>
<dbReference type="PANTHER" id="PTHR11575">
    <property type="entry name" value="5'-NUCLEOTIDASE-RELATED"/>
    <property type="match status" value="1"/>
</dbReference>
<organism evidence="5 6">
    <name type="scientific">Roseibium alexandrii</name>
    <dbReference type="NCBI Taxonomy" id="388408"/>
    <lineage>
        <taxon>Bacteria</taxon>
        <taxon>Pseudomonadati</taxon>
        <taxon>Pseudomonadota</taxon>
        <taxon>Alphaproteobacteria</taxon>
        <taxon>Hyphomicrobiales</taxon>
        <taxon>Stappiaceae</taxon>
        <taxon>Roseibium</taxon>
    </lineage>
</organism>
<dbReference type="STRING" id="388408.LAX5112_03566"/>
<comment type="similarity">
    <text evidence="2">Belongs to the 5'-nucleotidase family.</text>
</comment>
<dbReference type="Pfam" id="PF02872">
    <property type="entry name" value="5_nucleotid_C"/>
    <property type="match status" value="1"/>
</dbReference>
<accession>A0A0M7AFZ8</accession>
<evidence type="ECO:0000313" key="5">
    <source>
        <dbReference type="EMBL" id="CTQ73531.1"/>
    </source>
</evidence>
<dbReference type="Pfam" id="PF00149">
    <property type="entry name" value="Metallophos"/>
    <property type="match status" value="1"/>
</dbReference>
<dbReference type="GO" id="GO:0016787">
    <property type="term" value="F:hydrolase activity"/>
    <property type="evidence" value="ECO:0007669"/>
    <property type="project" value="UniProtKB-KW"/>
</dbReference>
<dbReference type="GO" id="GO:0009166">
    <property type="term" value="P:nucleotide catabolic process"/>
    <property type="evidence" value="ECO:0007669"/>
    <property type="project" value="InterPro"/>
</dbReference>
<dbReference type="GO" id="GO:0000166">
    <property type="term" value="F:nucleotide binding"/>
    <property type="evidence" value="ECO:0007669"/>
    <property type="project" value="UniProtKB-KW"/>
</dbReference>
<dbReference type="InterPro" id="IPR006179">
    <property type="entry name" value="5_nucleotidase/apyrase"/>
</dbReference>
<evidence type="ECO:0000259" key="4">
    <source>
        <dbReference type="Pfam" id="PF02872"/>
    </source>
</evidence>
<dbReference type="SUPFAM" id="SSF55816">
    <property type="entry name" value="5'-nucleotidase (syn. UDP-sugar hydrolase), C-terminal domain"/>
    <property type="match status" value="1"/>
</dbReference>
<feature type="domain" description="5'-Nucleotidase C-terminal" evidence="4">
    <location>
        <begin position="434"/>
        <end position="608"/>
    </location>
</feature>
<reference evidence="6" key="1">
    <citation type="submission" date="2015-07" db="EMBL/GenBank/DDBJ databases">
        <authorList>
            <person name="Rodrigo-Torres Lidia"/>
            <person name="Arahal R.David."/>
        </authorList>
    </citation>
    <scope>NUCLEOTIDE SEQUENCE [LARGE SCALE GENOMIC DNA]</scope>
    <source>
        <strain evidence="6">CECT 5112</strain>
    </source>
</reference>
<dbReference type="Proteomes" id="UP000053235">
    <property type="component" value="Unassembled WGS sequence"/>
</dbReference>
<dbReference type="SUPFAM" id="SSF56300">
    <property type="entry name" value="Metallo-dependent phosphatases"/>
    <property type="match status" value="1"/>
</dbReference>
<name>A0A0M7AFZ8_9HYPH</name>
<evidence type="ECO:0000259" key="3">
    <source>
        <dbReference type="Pfam" id="PF00149"/>
    </source>
</evidence>
<dbReference type="InterPro" id="IPR004843">
    <property type="entry name" value="Calcineurin-like_PHP"/>
</dbReference>
<dbReference type="PRINTS" id="PR01607">
    <property type="entry name" value="APYRASEFAMLY"/>
</dbReference>
<gene>
    <name evidence="5" type="primary">yfkN_3</name>
    <name evidence="5" type="ORF">LAX5112_03566</name>
</gene>
<dbReference type="RefSeq" id="WP_055672932.1">
    <property type="nucleotide sequence ID" value="NZ_CXWD01000015.1"/>
</dbReference>
<dbReference type="InterPro" id="IPR036907">
    <property type="entry name" value="5'-Nucleotdase_C_sf"/>
</dbReference>
<dbReference type="GO" id="GO:0030288">
    <property type="term" value="C:outer membrane-bounded periplasmic space"/>
    <property type="evidence" value="ECO:0007669"/>
    <property type="project" value="TreeGrafter"/>
</dbReference>
<keyword evidence="2" id="KW-0547">Nucleotide-binding</keyword>
<sequence length="671" mass="71965">MSNPVSSGLSRRSFLKTGAVVAGTTLIPSIVSFRAHAKAGPGELAMVPTEPNPNGVFERLFLLKGDPLAGPIRTIVTEEGNPVPMPTLEDGERRVLRVLHFNDMHNHLTEMHGKRGDTHRFSQIVKMVKDIRGGAKEDEIVLFVSAGDDHTGSIFDELMGWAPEEFVADAGYRANSAAGVDIAVLGNHEFDRGAELLKLGIDTDADFPVLSANIHGSKHVARDEDYVAAAIAEVKGLRVGFIGLTTAVDTRVGQPDDPDLAVASPVDAARNLTPALSEVCDVIVVLSHCGYGGDQHKSGKAATSRTIGEGDFAIADAVGPLTDKPVVLIGGHSHTTLNESGINTDNVVNGVLITQANAHGKFLGDVAMSIAADQGRKGWFTSVGLHPTKKRDQRVAEDDPKFASLEQPEDYDQAFEEAHIAPMIKALDTKLAEVIGQVSDDKGLTSEETFADRYVGEVALANYMNDALVEASKAFPDGPVDLAIFNATGLSAGIAKGDLTFRGWYDVMPYADAVHVAEMTGAQLKEMLDNNAKRLLRPEEAESVDMKGFVSRGFLHFSKDLRYKIVLGSTAAEARAVDIMVQGKPLDEQVDKTFRVAFNTYIALGAFGETWNGKPIGADVPGNIASYDVRKLPFEHTGLVYRNEVISHIRKTGTVGPETGAKKDGRLTIAQ</sequence>
<dbReference type="OrthoDB" id="9803927at2"/>
<dbReference type="PANTHER" id="PTHR11575:SF24">
    <property type="entry name" value="5'-NUCLEOTIDASE"/>
    <property type="match status" value="1"/>
</dbReference>
<dbReference type="EMBL" id="CXWD01000015">
    <property type="protein sequence ID" value="CTQ73531.1"/>
    <property type="molecule type" value="Genomic_DNA"/>
</dbReference>
<dbReference type="PROSITE" id="PS51318">
    <property type="entry name" value="TAT"/>
    <property type="match status" value="1"/>
</dbReference>
<dbReference type="InterPro" id="IPR008334">
    <property type="entry name" value="5'-Nucleotdase_C"/>
</dbReference>
<dbReference type="Gene3D" id="3.90.780.10">
    <property type="entry name" value="5'-Nucleotidase, C-terminal domain"/>
    <property type="match status" value="1"/>
</dbReference>
<dbReference type="Gene3D" id="3.60.21.10">
    <property type="match status" value="1"/>
</dbReference>
<protein>
    <submittedName>
        <fullName evidence="5">Trifunctional nucleotide phosphoesterase protein YfkN</fullName>
    </submittedName>
</protein>
<evidence type="ECO:0000313" key="6">
    <source>
        <dbReference type="Proteomes" id="UP000053235"/>
    </source>
</evidence>
<keyword evidence="1" id="KW-0732">Signal</keyword>
<evidence type="ECO:0000256" key="2">
    <source>
        <dbReference type="RuleBase" id="RU362119"/>
    </source>
</evidence>
<keyword evidence="2" id="KW-0378">Hydrolase</keyword>
<dbReference type="InterPro" id="IPR006311">
    <property type="entry name" value="TAT_signal"/>
</dbReference>
<dbReference type="AlphaFoldDB" id="A0A0M7AFZ8"/>
<dbReference type="InterPro" id="IPR029052">
    <property type="entry name" value="Metallo-depent_PP-like"/>
</dbReference>